<dbReference type="EMBL" id="BEZZ01000725">
    <property type="protein sequence ID" value="GCC35620.1"/>
    <property type="molecule type" value="Genomic_DNA"/>
</dbReference>
<sequence length="67" mass="7394">MADGCFSLRLDLCSDLSPVTEGECKRVTFSSLNQFQRCSKPTLGQPLQSADPKTADRGHRLQLPRAD</sequence>
<dbReference type="AlphaFoldDB" id="A0A401SZ11"/>
<feature type="region of interest" description="Disordered" evidence="1">
    <location>
        <begin position="40"/>
        <end position="67"/>
    </location>
</feature>
<reference evidence="2 3" key="1">
    <citation type="journal article" date="2018" name="Nat. Ecol. Evol.">
        <title>Shark genomes provide insights into elasmobranch evolution and the origin of vertebrates.</title>
        <authorList>
            <person name="Hara Y"/>
            <person name="Yamaguchi K"/>
            <person name="Onimaru K"/>
            <person name="Kadota M"/>
            <person name="Koyanagi M"/>
            <person name="Keeley SD"/>
            <person name="Tatsumi K"/>
            <person name="Tanaka K"/>
            <person name="Motone F"/>
            <person name="Kageyama Y"/>
            <person name="Nozu R"/>
            <person name="Adachi N"/>
            <person name="Nishimura O"/>
            <person name="Nakagawa R"/>
            <person name="Tanegashima C"/>
            <person name="Kiyatake I"/>
            <person name="Matsumoto R"/>
            <person name="Murakumo K"/>
            <person name="Nishida K"/>
            <person name="Terakita A"/>
            <person name="Kuratani S"/>
            <person name="Sato K"/>
            <person name="Hyodo S Kuraku.S."/>
        </authorList>
    </citation>
    <scope>NUCLEOTIDE SEQUENCE [LARGE SCALE GENOMIC DNA]</scope>
</reference>
<name>A0A401SZ11_CHIPU</name>
<keyword evidence="3" id="KW-1185">Reference proteome</keyword>
<dbReference type="Proteomes" id="UP000287033">
    <property type="component" value="Unassembled WGS sequence"/>
</dbReference>
<evidence type="ECO:0000256" key="1">
    <source>
        <dbReference type="SAM" id="MobiDB-lite"/>
    </source>
</evidence>
<comment type="caution">
    <text evidence="2">The sequence shown here is derived from an EMBL/GenBank/DDBJ whole genome shotgun (WGS) entry which is preliminary data.</text>
</comment>
<evidence type="ECO:0000313" key="2">
    <source>
        <dbReference type="EMBL" id="GCC35620.1"/>
    </source>
</evidence>
<gene>
    <name evidence="2" type="ORF">chiPu_0014107</name>
</gene>
<protein>
    <submittedName>
        <fullName evidence="2">Uncharacterized protein</fullName>
    </submittedName>
</protein>
<proteinExistence type="predicted"/>
<accession>A0A401SZ11</accession>
<organism evidence="2 3">
    <name type="scientific">Chiloscyllium punctatum</name>
    <name type="common">Brownbanded bambooshark</name>
    <name type="synonym">Hemiscyllium punctatum</name>
    <dbReference type="NCBI Taxonomy" id="137246"/>
    <lineage>
        <taxon>Eukaryota</taxon>
        <taxon>Metazoa</taxon>
        <taxon>Chordata</taxon>
        <taxon>Craniata</taxon>
        <taxon>Vertebrata</taxon>
        <taxon>Chondrichthyes</taxon>
        <taxon>Elasmobranchii</taxon>
        <taxon>Galeomorphii</taxon>
        <taxon>Galeoidea</taxon>
        <taxon>Orectolobiformes</taxon>
        <taxon>Hemiscylliidae</taxon>
        <taxon>Chiloscyllium</taxon>
    </lineage>
</organism>
<evidence type="ECO:0000313" key="3">
    <source>
        <dbReference type="Proteomes" id="UP000287033"/>
    </source>
</evidence>